<dbReference type="AlphaFoldDB" id="A0AAD9WID1"/>
<evidence type="ECO:0000313" key="3">
    <source>
        <dbReference type="Proteomes" id="UP000030711"/>
    </source>
</evidence>
<name>A0AAD9WID1_EUCGR</name>
<reference evidence="2 3" key="1">
    <citation type="journal article" date="2014" name="Nature">
        <title>The genome of Eucalyptus grandis.</title>
        <authorList>
            <person name="Myburg A.A."/>
            <person name="Grattapaglia D."/>
            <person name="Tuskan G.A."/>
            <person name="Hellsten U."/>
            <person name="Hayes R.D."/>
            <person name="Grimwood J."/>
            <person name="Jenkins J."/>
            <person name="Lindquist E."/>
            <person name="Tice H."/>
            <person name="Bauer D."/>
            <person name="Goodstein D.M."/>
            <person name="Dubchak I."/>
            <person name="Poliakov A."/>
            <person name="Mizrachi E."/>
            <person name="Kullan A.R."/>
            <person name="Hussey S.G."/>
            <person name="Pinard D."/>
            <person name="van der Merwe K."/>
            <person name="Singh P."/>
            <person name="van Jaarsveld I."/>
            <person name="Silva-Junior O.B."/>
            <person name="Togawa R.C."/>
            <person name="Pappas M.R."/>
            <person name="Faria D.A."/>
            <person name="Sansaloni C.P."/>
            <person name="Petroli C.D."/>
            <person name="Yang X."/>
            <person name="Ranjan P."/>
            <person name="Tschaplinski T.J."/>
            <person name="Ye C.Y."/>
            <person name="Li T."/>
            <person name="Sterck L."/>
            <person name="Vanneste K."/>
            <person name="Murat F."/>
            <person name="Soler M."/>
            <person name="Clemente H.S."/>
            <person name="Saidi N."/>
            <person name="Cassan-Wang H."/>
            <person name="Dunand C."/>
            <person name="Hefer C.A."/>
            <person name="Bornberg-Bauer E."/>
            <person name="Kersting A.R."/>
            <person name="Vining K."/>
            <person name="Amarasinghe V."/>
            <person name="Ranik M."/>
            <person name="Naithani S."/>
            <person name="Elser J."/>
            <person name="Boyd A.E."/>
            <person name="Liston A."/>
            <person name="Spatafora J.W."/>
            <person name="Dharmwardhana P."/>
            <person name="Raja R."/>
            <person name="Sullivan C."/>
            <person name="Romanel E."/>
            <person name="Alves-Ferreira M."/>
            <person name="Kulheim C."/>
            <person name="Foley W."/>
            <person name="Carocha V."/>
            <person name="Paiva J."/>
            <person name="Kudrna D."/>
            <person name="Brommonschenkel S.H."/>
            <person name="Pasquali G."/>
            <person name="Byrne M."/>
            <person name="Rigault P."/>
            <person name="Tibbits J."/>
            <person name="Spokevicius A."/>
            <person name="Jones R.C."/>
            <person name="Steane D.A."/>
            <person name="Vaillancourt R.E."/>
            <person name="Potts B.M."/>
            <person name="Joubert F."/>
            <person name="Barry K."/>
            <person name="Pappas G.J."/>
            <person name="Strauss S.H."/>
            <person name="Jaiswal P."/>
            <person name="Grima-Pettenati J."/>
            <person name="Salse J."/>
            <person name="Van de Peer Y."/>
            <person name="Rokhsar D.S."/>
            <person name="Schmutz J."/>
        </authorList>
    </citation>
    <scope>NUCLEOTIDE SEQUENCE [LARGE SCALE GENOMIC DNA]</scope>
    <source>
        <strain evidence="3">cv. BRASUZ1</strain>
        <tissue evidence="2">Leaf extractions</tissue>
    </source>
</reference>
<dbReference type="EMBL" id="MU851069">
    <property type="protein sequence ID" value="KAK2631113.1"/>
    <property type="molecule type" value="Genomic_DNA"/>
</dbReference>
<keyword evidence="1" id="KW-0472">Membrane</keyword>
<dbReference type="PANTHER" id="PTHR31170:SF17">
    <property type="match status" value="1"/>
</dbReference>
<organism evidence="2 3">
    <name type="scientific">Eucalyptus grandis</name>
    <name type="common">Flooded gum</name>
    <dbReference type="NCBI Taxonomy" id="71139"/>
    <lineage>
        <taxon>Eukaryota</taxon>
        <taxon>Viridiplantae</taxon>
        <taxon>Streptophyta</taxon>
        <taxon>Embryophyta</taxon>
        <taxon>Tracheophyta</taxon>
        <taxon>Spermatophyta</taxon>
        <taxon>Magnoliopsida</taxon>
        <taxon>eudicotyledons</taxon>
        <taxon>Gunneridae</taxon>
        <taxon>Pentapetalae</taxon>
        <taxon>rosids</taxon>
        <taxon>malvids</taxon>
        <taxon>Myrtales</taxon>
        <taxon>Myrtaceae</taxon>
        <taxon>Myrtoideae</taxon>
        <taxon>Eucalypteae</taxon>
        <taxon>Eucalyptus</taxon>
    </lineage>
</organism>
<keyword evidence="3" id="KW-1185">Reference proteome</keyword>
<dbReference type="Proteomes" id="UP000030711">
    <property type="component" value="Unassembled WGS sequence"/>
</dbReference>
<keyword evidence="1" id="KW-1133">Transmembrane helix</keyword>
<sequence length="443" mass="51841">MSNHQFNQPIQHAEINDCSMVQDHVSIHIGNMLRSVPATSPEHSIFRVLHQLRQVNEKAYEPVILAIGPYHHGNDKFKFMEEQKLRYLQQLLKRRKEESVDRYMPTLRELEQQARNCYEETIDLSQEKFLAMMLIDGCFIIELLRKYILNKSIDEDDSDRLRHCRSCYLDDPLGESDWLQYHLRRDLLLLENQLPLFVLSKLYDLTRGPDEHHEFNVVAIEYFEFEGEGPDRNWARGNWEHILHLYHAWCTNGLPREPSLPCTPVMPSAIELGESGVRFRAAEGCHLGDIKFENGTLEIPVLMVQDNTESKYRNLIAYEQHPQSRVINYFTDYVIFIDCLINSSKDVKVLRSAGIIENWLGDDEVLAQMFNKMCDNIVSYGSCYSEIFENLNAHCKKRRNVWMATLRREYFHSPWAFLSVVAAIMLLLLTAAQTLYSVLSYQK</sequence>
<dbReference type="PANTHER" id="PTHR31170">
    <property type="entry name" value="BNAC04G53230D PROTEIN"/>
    <property type="match status" value="1"/>
</dbReference>
<gene>
    <name evidence="2" type="ORF">EUGRSUZ_L03390</name>
</gene>
<dbReference type="InterPro" id="IPR004158">
    <property type="entry name" value="DUF247_pln"/>
</dbReference>
<comment type="caution">
    <text evidence="2">The sequence shown here is derived from an EMBL/GenBank/DDBJ whole genome shotgun (WGS) entry which is preliminary data.</text>
</comment>
<accession>A0AAD9WID1</accession>
<protein>
    <submittedName>
        <fullName evidence="2">Uncharacterized protein</fullName>
    </submittedName>
</protein>
<dbReference type="Pfam" id="PF03140">
    <property type="entry name" value="DUF247"/>
    <property type="match status" value="1"/>
</dbReference>
<proteinExistence type="predicted"/>
<keyword evidence="1" id="KW-0812">Transmembrane</keyword>
<evidence type="ECO:0000313" key="2">
    <source>
        <dbReference type="EMBL" id="KAK2631113.1"/>
    </source>
</evidence>
<evidence type="ECO:0000256" key="1">
    <source>
        <dbReference type="SAM" id="Phobius"/>
    </source>
</evidence>
<feature type="transmembrane region" description="Helical" evidence="1">
    <location>
        <begin position="415"/>
        <end position="439"/>
    </location>
</feature>